<dbReference type="GO" id="GO:0004252">
    <property type="term" value="F:serine-type endopeptidase activity"/>
    <property type="evidence" value="ECO:0007669"/>
    <property type="project" value="InterPro"/>
</dbReference>
<feature type="transmembrane region" description="Helical" evidence="4">
    <location>
        <begin position="372"/>
        <end position="389"/>
    </location>
</feature>
<dbReference type="CDD" id="cd00190">
    <property type="entry name" value="Tryp_SPc"/>
    <property type="match status" value="1"/>
</dbReference>
<dbReference type="PROSITE" id="PS00134">
    <property type="entry name" value="TRYPSIN_HIS"/>
    <property type="match status" value="1"/>
</dbReference>
<accession>A0A2H9U3C5</accession>
<proteinExistence type="inferred from homology"/>
<evidence type="ECO:0000256" key="3">
    <source>
        <dbReference type="RuleBase" id="RU363034"/>
    </source>
</evidence>
<keyword evidence="3" id="KW-0378">Hydrolase</keyword>
<dbReference type="InterPro" id="IPR050430">
    <property type="entry name" value="Peptidase_S1"/>
</dbReference>
<evidence type="ECO:0000256" key="5">
    <source>
        <dbReference type="SAM" id="SignalP"/>
    </source>
</evidence>
<dbReference type="PROSITE" id="PS50240">
    <property type="entry name" value="TRYPSIN_DOM"/>
    <property type="match status" value="1"/>
</dbReference>
<protein>
    <submittedName>
        <fullName evidence="7">GlyGly-CTERM sorting domain-containing protein</fullName>
    </submittedName>
</protein>
<dbReference type="InterPro" id="IPR001254">
    <property type="entry name" value="Trypsin_dom"/>
</dbReference>
<comment type="caution">
    <text evidence="7">The sequence shown here is derived from an EMBL/GenBank/DDBJ whole genome shotgun (WGS) entry which is preliminary data.</text>
</comment>
<dbReference type="Gene3D" id="2.40.10.10">
    <property type="entry name" value="Trypsin-like serine proteases"/>
    <property type="match status" value="1"/>
</dbReference>
<dbReference type="InterPro" id="IPR009003">
    <property type="entry name" value="Peptidase_S1_PA"/>
</dbReference>
<dbReference type="PANTHER" id="PTHR24276">
    <property type="entry name" value="POLYSERASE-RELATED"/>
    <property type="match status" value="1"/>
</dbReference>
<keyword evidence="5" id="KW-0732">Signal</keyword>
<evidence type="ECO:0000256" key="4">
    <source>
        <dbReference type="SAM" id="Phobius"/>
    </source>
</evidence>
<keyword evidence="4" id="KW-1133">Transmembrane helix</keyword>
<evidence type="ECO:0000313" key="8">
    <source>
        <dbReference type="Proteomes" id="UP000235861"/>
    </source>
</evidence>
<dbReference type="SUPFAM" id="SSF50494">
    <property type="entry name" value="Trypsin-like serine proteases"/>
    <property type="match status" value="1"/>
</dbReference>
<dbReference type="PANTHER" id="PTHR24276:SF91">
    <property type="entry name" value="AT26814P-RELATED"/>
    <property type="match status" value="1"/>
</dbReference>
<evidence type="ECO:0000256" key="1">
    <source>
        <dbReference type="ARBA" id="ARBA00007664"/>
    </source>
</evidence>
<dbReference type="InterPro" id="IPR043504">
    <property type="entry name" value="Peptidase_S1_PA_chymotrypsin"/>
</dbReference>
<dbReference type="AlphaFoldDB" id="A0A2H9U3C5"/>
<keyword evidence="2" id="KW-1015">Disulfide bond</keyword>
<reference evidence="7 8" key="1">
    <citation type="submission" date="2017-11" db="EMBL/GenBank/DDBJ databases">
        <title>Draft genome sequence of environmental isolate Aeromonas cavernicola sp. nov. MDC 2508.</title>
        <authorList>
            <person name="Colston S.M."/>
            <person name="Navarro A."/>
            <person name="Martinez-Murcia A.J."/>
            <person name="Graf J."/>
        </authorList>
    </citation>
    <scope>NUCLEOTIDE SEQUENCE [LARGE SCALE GENOMIC DNA]</scope>
    <source>
        <strain evidence="7 8">MDC 2508</strain>
    </source>
</reference>
<feature type="domain" description="Peptidase S1" evidence="6">
    <location>
        <begin position="24"/>
        <end position="257"/>
    </location>
</feature>
<sequence length="394" mass="42256">MPHIRGSVLIALIAAAPAYASTRIINGDLANAPSWMVAFGTSNQTEPWKSQCGGTLINSEWVLTAAHCVTAGLPLEVAVGVTDLTTPHQRIKVDQILIEETYHRNSMFPLLALPIPTYENDIALLHLASPTTNTPLAIAAENIKHSWPDGTQLRAYGYGATNPEGNSESQSQRSLTVELAYKGDTDLWVNDPTTSHIFAGYVLGKDTCQGDSGGPLIFNNQLVGIVSYGPSPCAQTNKAGGYTYAPQFVNWINEQQTALTITTQSSVEVKVNERGWAPFTVANRTGDVAELSDMGGSAADLRTDCPAQLQPNQSCMIEALFEGKYAKNTIKLENVTVETAINGNRKQLKAVMIGRVSADPVAPPPVRTSSNGGGAFGLSALLLLPLLWLRRRKA</sequence>
<evidence type="ECO:0000313" key="7">
    <source>
        <dbReference type="EMBL" id="PJG58469.1"/>
    </source>
</evidence>
<gene>
    <name evidence="7" type="ORF">CUC53_12520</name>
</gene>
<keyword evidence="3" id="KW-0720">Serine protease</keyword>
<keyword evidence="4" id="KW-0812">Transmembrane</keyword>
<dbReference type="InterPro" id="IPR018114">
    <property type="entry name" value="TRYPSIN_HIS"/>
</dbReference>
<feature type="chain" id="PRO_5014136019" evidence="5">
    <location>
        <begin position="21"/>
        <end position="394"/>
    </location>
</feature>
<dbReference type="EMBL" id="PGGC01000109">
    <property type="protein sequence ID" value="PJG58469.1"/>
    <property type="molecule type" value="Genomic_DNA"/>
</dbReference>
<dbReference type="SMART" id="SM00020">
    <property type="entry name" value="Tryp_SPc"/>
    <property type="match status" value="1"/>
</dbReference>
<dbReference type="InterPro" id="IPR033116">
    <property type="entry name" value="TRYPSIN_SER"/>
</dbReference>
<feature type="signal peptide" evidence="5">
    <location>
        <begin position="1"/>
        <end position="20"/>
    </location>
</feature>
<dbReference type="InterPro" id="IPR001314">
    <property type="entry name" value="Peptidase_S1A"/>
</dbReference>
<keyword evidence="4" id="KW-0472">Membrane</keyword>
<evidence type="ECO:0000256" key="2">
    <source>
        <dbReference type="ARBA" id="ARBA00023157"/>
    </source>
</evidence>
<dbReference type="GO" id="GO:0006508">
    <property type="term" value="P:proteolysis"/>
    <property type="evidence" value="ECO:0007669"/>
    <property type="project" value="UniProtKB-KW"/>
</dbReference>
<keyword evidence="3" id="KW-0645">Protease</keyword>
<dbReference type="InterPro" id="IPR020008">
    <property type="entry name" value="GlyGly_CTERM"/>
</dbReference>
<dbReference type="NCBIfam" id="TIGR03501">
    <property type="entry name" value="GlyGly_CTERM"/>
    <property type="match status" value="1"/>
</dbReference>
<dbReference type="Proteomes" id="UP000235861">
    <property type="component" value="Unassembled WGS sequence"/>
</dbReference>
<organism evidence="7 8">
    <name type="scientific">Aeromonas cavernicola</name>
    <dbReference type="NCBI Taxonomy" id="1006623"/>
    <lineage>
        <taxon>Bacteria</taxon>
        <taxon>Pseudomonadati</taxon>
        <taxon>Pseudomonadota</taxon>
        <taxon>Gammaproteobacteria</taxon>
        <taxon>Aeromonadales</taxon>
        <taxon>Aeromonadaceae</taxon>
        <taxon>Aeromonas</taxon>
    </lineage>
</organism>
<evidence type="ECO:0000259" key="6">
    <source>
        <dbReference type="PROSITE" id="PS50240"/>
    </source>
</evidence>
<dbReference type="PROSITE" id="PS00135">
    <property type="entry name" value="TRYPSIN_SER"/>
    <property type="match status" value="1"/>
</dbReference>
<name>A0A2H9U3C5_9GAMM</name>
<comment type="similarity">
    <text evidence="1">Belongs to the peptidase S1 family.</text>
</comment>
<keyword evidence="8" id="KW-1185">Reference proteome</keyword>
<dbReference type="PRINTS" id="PR00722">
    <property type="entry name" value="CHYMOTRYPSIN"/>
</dbReference>
<dbReference type="Pfam" id="PF00089">
    <property type="entry name" value="Trypsin"/>
    <property type="match status" value="1"/>
</dbReference>